<dbReference type="SUPFAM" id="SSF57667">
    <property type="entry name" value="beta-beta-alpha zinc fingers"/>
    <property type="match status" value="2"/>
</dbReference>
<evidence type="ECO:0000256" key="3">
    <source>
        <dbReference type="ARBA" id="ARBA00022771"/>
    </source>
</evidence>
<evidence type="ECO:0000313" key="9">
    <source>
        <dbReference type="Proteomes" id="UP000053660"/>
    </source>
</evidence>
<evidence type="ECO:0000256" key="5">
    <source>
        <dbReference type="PROSITE-ProRule" id="PRU00042"/>
    </source>
</evidence>
<feature type="domain" description="C2H2-type" evidence="7">
    <location>
        <begin position="152"/>
        <end position="179"/>
    </location>
</feature>
<dbReference type="InterPro" id="IPR036236">
    <property type="entry name" value="Znf_C2H2_sf"/>
</dbReference>
<dbReference type="AlphaFoldDB" id="A0A0B1SM32"/>
<dbReference type="GO" id="GO:0008270">
    <property type="term" value="F:zinc ion binding"/>
    <property type="evidence" value="ECO:0007669"/>
    <property type="project" value="UniProtKB-KW"/>
</dbReference>
<feature type="region of interest" description="Disordered" evidence="6">
    <location>
        <begin position="165"/>
        <end position="202"/>
    </location>
</feature>
<dbReference type="GO" id="GO:0005634">
    <property type="term" value="C:nucleus"/>
    <property type="evidence" value="ECO:0007669"/>
    <property type="project" value="TreeGrafter"/>
</dbReference>
<feature type="domain" description="C2H2-type" evidence="7">
    <location>
        <begin position="124"/>
        <end position="151"/>
    </location>
</feature>
<keyword evidence="4" id="KW-0862">Zinc</keyword>
<gene>
    <name evidence="8" type="ORF">OESDEN_15717</name>
</gene>
<evidence type="ECO:0000256" key="4">
    <source>
        <dbReference type="ARBA" id="ARBA00022833"/>
    </source>
</evidence>
<name>A0A0B1SM32_OESDE</name>
<dbReference type="PANTHER" id="PTHR24379:SF127">
    <property type="entry name" value="BLOODY FINGERS-RELATED"/>
    <property type="match status" value="1"/>
</dbReference>
<dbReference type="PROSITE" id="PS50157">
    <property type="entry name" value="ZINC_FINGER_C2H2_2"/>
    <property type="match status" value="3"/>
</dbReference>
<dbReference type="GO" id="GO:0000977">
    <property type="term" value="F:RNA polymerase II transcription regulatory region sequence-specific DNA binding"/>
    <property type="evidence" value="ECO:0007669"/>
    <property type="project" value="TreeGrafter"/>
</dbReference>
<keyword evidence="1" id="KW-0479">Metal-binding</keyword>
<reference evidence="8 9" key="1">
    <citation type="submission" date="2014-03" db="EMBL/GenBank/DDBJ databases">
        <title>Draft genome of the hookworm Oesophagostomum dentatum.</title>
        <authorList>
            <person name="Mitreva M."/>
        </authorList>
    </citation>
    <scope>NUCLEOTIDE SEQUENCE [LARGE SCALE GENOMIC DNA]</scope>
    <source>
        <strain evidence="8 9">OD-Hann</strain>
    </source>
</reference>
<feature type="compositionally biased region" description="Basic residues" evidence="6">
    <location>
        <begin position="181"/>
        <end position="191"/>
    </location>
</feature>
<organism evidence="8 9">
    <name type="scientific">Oesophagostomum dentatum</name>
    <name type="common">Nodular worm</name>
    <dbReference type="NCBI Taxonomy" id="61180"/>
    <lineage>
        <taxon>Eukaryota</taxon>
        <taxon>Metazoa</taxon>
        <taxon>Ecdysozoa</taxon>
        <taxon>Nematoda</taxon>
        <taxon>Chromadorea</taxon>
        <taxon>Rhabditida</taxon>
        <taxon>Rhabditina</taxon>
        <taxon>Rhabditomorpha</taxon>
        <taxon>Strongyloidea</taxon>
        <taxon>Strongylidae</taxon>
        <taxon>Oesophagostomum</taxon>
    </lineage>
</organism>
<keyword evidence="9" id="KW-1185">Reference proteome</keyword>
<protein>
    <submittedName>
        <fullName evidence="8">Zinc finger, C2H2 type</fullName>
    </submittedName>
</protein>
<dbReference type="Gene3D" id="3.30.160.60">
    <property type="entry name" value="Classic Zinc Finger"/>
    <property type="match status" value="2"/>
</dbReference>
<dbReference type="Proteomes" id="UP000053660">
    <property type="component" value="Unassembled WGS sequence"/>
</dbReference>
<feature type="domain" description="C2H2-type" evidence="7">
    <location>
        <begin position="95"/>
        <end position="118"/>
    </location>
</feature>
<dbReference type="InterPro" id="IPR013087">
    <property type="entry name" value="Znf_C2H2_type"/>
</dbReference>
<proteinExistence type="predicted"/>
<sequence length="202" mass="23608">MKRIVMTSVKSFNTLATSFWAVVFKNEIEEDEGVIVTIPETDSSRHEESADESLMDSQETRVIPLPYRVDAENRSSPRKRRRTTVASLLGEPEYFVCKQCFKSFNRRSNLNRHIERTHCDHLVFNCPQCPAVYKHAYHFADHLRGHEEDPQFSCENCEKKFMSRNQLRSHKKRNCMEPSPKKRPSANRRSRKYEPQPGASTS</sequence>
<evidence type="ECO:0000313" key="8">
    <source>
        <dbReference type="EMBL" id="KHJ84567.1"/>
    </source>
</evidence>
<dbReference type="OrthoDB" id="5857091at2759"/>
<dbReference type="PANTHER" id="PTHR24379">
    <property type="entry name" value="KRAB AND ZINC FINGER DOMAIN-CONTAINING"/>
    <property type="match status" value="1"/>
</dbReference>
<accession>A0A0B1SM32</accession>
<evidence type="ECO:0000259" key="7">
    <source>
        <dbReference type="PROSITE" id="PS50157"/>
    </source>
</evidence>
<evidence type="ECO:0000256" key="6">
    <source>
        <dbReference type="SAM" id="MobiDB-lite"/>
    </source>
</evidence>
<feature type="non-terminal residue" evidence="8">
    <location>
        <position position="202"/>
    </location>
</feature>
<dbReference type="SMART" id="SM00355">
    <property type="entry name" value="ZnF_C2H2"/>
    <property type="match status" value="3"/>
</dbReference>
<dbReference type="EMBL" id="KN567860">
    <property type="protein sequence ID" value="KHJ84567.1"/>
    <property type="molecule type" value="Genomic_DNA"/>
</dbReference>
<dbReference type="GO" id="GO:0000981">
    <property type="term" value="F:DNA-binding transcription factor activity, RNA polymerase II-specific"/>
    <property type="evidence" value="ECO:0007669"/>
    <property type="project" value="TreeGrafter"/>
</dbReference>
<keyword evidence="3 5" id="KW-0863">Zinc-finger</keyword>
<dbReference type="Pfam" id="PF00096">
    <property type="entry name" value="zf-C2H2"/>
    <property type="match status" value="2"/>
</dbReference>
<evidence type="ECO:0000256" key="2">
    <source>
        <dbReference type="ARBA" id="ARBA00022737"/>
    </source>
</evidence>
<evidence type="ECO:0000256" key="1">
    <source>
        <dbReference type="ARBA" id="ARBA00022723"/>
    </source>
</evidence>
<dbReference type="PROSITE" id="PS00028">
    <property type="entry name" value="ZINC_FINGER_C2H2_1"/>
    <property type="match status" value="1"/>
</dbReference>
<keyword evidence="2" id="KW-0677">Repeat</keyword>